<keyword evidence="1" id="KW-0472">Membrane</keyword>
<evidence type="ECO:0000256" key="1">
    <source>
        <dbReference type="SAM" id="Phobius"/>
    </source>
</evidence>
<proteinExistence type="predicted"/>
<evidence type="ECO:0000313" key="2">
    <source>
        <dbReference type="EMBL" id="MPC63744.1"/>
    </source>
</evidence>
<accession>A0A5B7H4H8</accession>
<organism evidence="2 3">
    <name type="scientific">Portunus trituberculatus</name>
    <name type="common">Swimming crab</name>
    <name type="synonym">Neptunus trituberculatus</name>
    <dbReference type="NCBI Taxonomy" id="210409"/>
    <lineage>
        <taxon>Eukaryota</taxon>
        <taxon>Metazoa</taxon>
        <taxon>Ecdysozoa</taxon>
        <taxon>Arthropoda</taxon>
        <taxon>Crustacea</taxon>
        <taxon>Multicrustacea</taxon>
        <taxon>Malacostraca</taxon>
        <taxon>Eumalacostraca</taxon>
        <taxon>Eucarida</taxon>
        <taxon>Decapoda</taxon>
        <taxon>Pleocyemata</taxon>
        <taxon>Brachyura</taxon>
        <taxon>Eubrachyura</taxon>
        <taxon>Portunoidea</taxon>
        <taxon>Portunidae</taxon>
        <taxon>Portuninae</taxon>
        <taxon>Portunus</taxon>
    </lineage>
</organism>
<gene>
    <name evidence="2" type="ORF">E2C01_057847</name>
</gene>
<dbReference type="Proteomes" id="UP000324222">
    <property type="component" value="Unassembled WGS sequence"/>
</dbReference>
<reference evidence="2 3" key="1">
    <citation type="submission" date="2019-05" db="EMBL/GenBank/DDBJ databases">
        <title>Another draft genome of Portunus trituberculatus and its Hox gene families provides insights of decapod evolution.</title>
        <authorList>
            <person name="Jeong J.-H."/>
            <person name="Song I."/>
            <person name="Kim S."/>
            <person name="Choi T."/>
            <person name="Kim D."/>
            <person name="Ryu S."/>
            <person name="Kim W."/>
        </authorList>
    </citation>
    <scope>NUCLEOTIDE SEQUENCE [LARGE SCALE GENOMIC DNA]</scope>
    <source>
        <tissue evidence="2">Muscle</tissue>
    </source>
</reference>
<keyword evidence="3" id="KW-1185">Reference proteome</keyword>
<feature type="transmembrane region" description="Helical" evidence="1">
    <location>
        <begin position="77"/>
        <end position="108"/>
    </location>
</feature>
<sequence length="211" mass="23981">MRWSVSRRVVAPRFWEEGGGRKEGRRDQLVVGVWFRLPCTPSWPPWRQRQTRLENLAAGVLRVSGCGMEVRCGCDCFLLLVVLVMVLVVVVVMVVVLVVFLLVIFFSFQFNVTILRLKFGAYIKTLTPLHPYTLTPSHTHTVGSYFAPTLRLSRCTRFHSGPIYTAAHTLGNCLARHGERRAFTTTTSTTATTTITTCLPFQRLFFQHLFS</sequence>
<keyword evidence="1" id="KW-0812">Transmembrane</keyword>
<comment type="caution">
    <text evidence="2">The sequence shown here is derived from an EMBL/GenBank/DDBJ whole genome shotgun (WGS) entry which is preliminary data.</text>
</comment>
<dbReference type="AlphaFoldDB" id="A0A5B7H4H8"/>
<name>A0A5B7H4H8_PORTR</name>
<evidence type="ECO:0000313" key="3">
    <source>
        <dbReference type="Proteomes" id="UP000324222"/>
    </source>
</evidence>
<protein>
    <submittedName>
        <fullName evidence="2">Uncharacterized protein</fullName>
    </submittedName>
</protein>
<keyword evidence="1" id="KW-1133">Transmembrane helix</keyword>
<dbReference type="EMBL" id="VSRR010021213">
    <property type="protein sequence ID" value="MPC63744.1"/>
    <property type="molecule type" value="Genomic_DNA"/>
</dbReference>